<feature type="non-terminal residue" evidence="1">
    <location>
        <position position="1"/>
    </location>
</feature>
<sequence>GSTILGGAATVASKWQSFRNIGIQPFGVG</sequence>
<reference evidence="1" key="1">
    <citation type="journal article" date="2015" name="Nature">
        <title>Complex archaea that bridge the gap between prokaryotes and eukaryotes.</title>
        <authorList>
            <person name="Spang A."/>
            <person name="Saw J.H."/>
            <person name="Jorgensen S.L."/>
            <person name="Zaremba-Niedzwiedzka K."/>
            <person name="Martijn J."/>
            <person name="Lind A.E."/>
            <person name="van Eijk R."/>
            <person name="Schleper C."/>
            <person name="Guy L."/>
            <person name="Ettema T.J."/>
        </authorList>
    </citation>
    <scope>NUCLEOTIDE SEQUENCE</scope>
</reference>
<protein>
    <submittedName>
        <fullName evidence="1">Uncharacterized protein</fullName>
    </submittedName>
</protein>
<proteinExistence type="predicted"/>
<dbReference type="EMBL" id="LAZR01054391">
    <property type="protein sequence ID" value="KKK78660.1"/>
    <property type="molecule type" value="Genomic_DNA"/>
</dbReference>
<evidence type="ECO:0000313" key="1">
    <source>
        <dbReference type="EMBL" id="KKK78660.1"/>
    </source>
</evidence>
<accession>A0A0F8YXU1</accession>
<name>A0A0F8YXU1_9ZZZZ</name>
<comment type="caution">
    <text evidence="1">The sequence shown here is derived from an EMBL/GenBank/DDBJ whole genome shotgun (WGS) entry which is preliminary data.</text>
</comment>
<organism evidence="1">
    <name type="scientific">marine sediment metagenome</name>
    <dbReference type="NCBI Taxonomy" id="412755"/>
    <lineage>
        <taxon>unclassified sequences</taxon>
        <taxon>metagenomes</taxon>
        <taxon>ecological metagenomes</taxon>
    </lineage>
</organism>
<dbReference type="AlphaFoldDB" id="A0A0F8YXU1"/>
<gene>
    <name evidence="1" type="ORF">LCGC14_2841340</name>
</gene>